<dbReference type="EMBL" id="RKIT01000002">
    <property type="protein sequence ID" value="RSC15667.1"/>
    <property type="molecule type" value="Genomic_DNA"/>
</dbReference>
<dbReference type="Pfam" id="PF00486">
    <property type="entry name" value="Trans_reg_C"/>
    <property type="match status" value="1"/>
</dbReference>
<dbReference type="RefSeq" id="WP_012134571.1">
    <property type="nucleotide sequence ID" value="NZ_ABTEQQ020000002.1"/>
</dbReference>
<dbReference type="EMBL" id="LK931336">
    <property type="protein sequence ID" value="CDZ85326.1"/>
    <property type="molecule type" value="Genomic_DNA"/>
</dbReference>
<dbReference type="Gene3D" id="6.10.250.690">
    <property type="match status" value="1"/>
</dbReference>
<dbReference type="EMBL" id="JADVNV010000006">
    <property type="protein sequence ID" value="MBJ9869479.1"/>
    <property type="molecule type" value="Genomic_DNA"/>
</dbReference>
<dbReference type="Gene3D" id="3.40.50.2300">
    <property type="match status" value="1"/>
</dbReference>
<organism evidence="14">
    <name type="scientific">Citrobacter koseri</name>
    <name type="common">Citrobacter diversus</name>
    <dbReference type="NCBI Taxonomy" id="545"/>
    <lineage>
        <taxon>Bacteria</taxon>
        <taxon>Pseudomonadati</taxon>
        <taxon>Pseudomonadota</taxon>
        <taxon>Gammaproteobacteria</taxon>
        <taxon>Enterobacterales</taxon>
        <taxon>Enterobacteriaceae</taxon>
        <taxon>Citrobacter</taxon>
    </lineage>
</organism>
<evidence type="ECO:0000313" key="15">
    <source>
        <dbReference type="EMBL" id="MBJ9869479.1"/>
    </source>
</evidence>
<feature type="domain" description="OmpR/PhoB-type" evidence="13">
    <location>
        <begin position="134"/>
        <end position="234"/>
    </location>
</feature>
<dbReference type="GO" id="GO:0032993">
    <property type="term" value="C:protein-DNA complex"/>
    <property type="evidence" value="ECO:0007669"/>
    <property type="project" value="TreeGrafter"/>
</dbReference>
<dbReference type="PATRIC" id="fig|545.12.peg.3536"/>
<keyword evidence="4" id="KW-0902">Two-component regulatory system</keyword>
<dbReference type="GO" id="GO:0006355">
    <property type="term" value="P:regulation of DNA-templated transcription"/>
    <property type="evidence" value="ECO:0007669"/>
    <property type="project" value="InterPro"/>
</dbReference>
<keyword evidence="3 10" id="KW-0597">Phosphoprotein</keyword>
<feature type="modified residue" description="4-aspartylphosphate" evidence="10">
    <location>
        <position position="54"/>
    </location>
</feature>
<dbReference type="FunFam" id="1.10.10.10:FF:000099">
    <property type="entry name" value="Two-component system response regulator TorR"/>
    <property type="match status" value="1"/>
</dbReference>
<dbReference type="GeneID" id="45137483"/>
<dbReference type="SMART" id="SM00448">
    <property type="entry name" value="REC"/>
    <property type="match status" value="1"/>
</dbReference>
<dbReference type="InterPro" id="IPR039420">
    <property type="entry name" value="WalR-like"/>
</dbReference>
<dbReference type="SMART" id="SM00862">
    <property type="entry name" value="Trans_reg_C"/>
    <property type="match status" value="1"/>
</dbReference>
<reference evidence="15" key="5">
    <citation type="submission" date="2020-11" db="EMBL/GenBank/DDBJ databases">
        <title>Enhanced detection system for hospital associated transmission using whole genome sequencing surveillance.</title>
        <authorList>
            <person name="Harrison L.H."/>
            <person name="Van Tyne D."/>
            <person name="Marsh J.W."/>
            <person name="Griffith M.P."/>
            <person name="Snyder D.J."/>
            <person name="Cooper V.S."/>
            <person name="Mustapha M."/>
        </authorList>
    </citation>
    <scope>NUCLEOTIDE SEQUENCE</scope>
    <source>
        <strain evidence="15">CB00014</strain>
    </source>
</reference>
<evidence type="ECO:0000256" key="6">
    <source>
        <dbReference type="ARBA" id="ARBA00023125"/>
    </source>
</evidence>
<dbReference type="SUPFAM" id="SSF46894">
    <property type="entry name" value="C-terminal effector domain of the bipartite response regulators"/>
    <property type="match status" value="1"/>
</dbReference>
<evidence type="ECO:0000256" key="3">
    <source>
        <dbReference type="ARBA" id="ARBA00022553"/>
    </source>
</evidence>
<dbReference type="PANTHER" id="PTHR48111">
    <property type="entry name" value="REGULATOR OF RPOS"/>
    <property type="match status" value="1"/>
</dbReference>
<keyword evidence="2" id="KW-0963">Cytoplasm</keyword>
<dbReference type="GO" id="GO:0005829">
    <property type="term" value="C:cytosol"/>
    <property type="evidence" value="ECO:0007669"/>
    <property type="project" value="TreeGrafter"/>
</dbReference>
<evidence type="ECO:0000256" key="5">
    <source>
        <dbReference type="ARBA" id="ARBA00023015"/>
    </source>
</evidence>
<evidence type="ECO:0000256" key="1">
    <source>
        <dbReference type="ARBA" id="ARBA00004496"/>
    </source>
</evidence>
<name>A0A078LJR9_CITKO</name>
<evidence type="ECO:0000313" key="17">
    <source>
        <dbReference type="EMBL" id="VEB92393.1"/>
    </source>
</evidence>
<dbReference type="GO" id="GO:0000156">
    <property type="term" value="F:phosphorelay response regulator activity"/>
    <property type="evidence" value="ECO:0007669"/>
    <property type="project" value="TreeGrafter"/>
</dbReference>
<reference evidence="17 18" key="4">
    <citation type="submission" date="2018-12" db="EMBL/GenBank/DDBJ databases">
        <authorList>
            <consortium name="Pathogen Informatics"/>
        </authorList>
    </citation>
    <scope>NUCLEOTIDE SEQUENCE [LARGE SCALE GENOMIC DNA]</scope>
    <source>
        <strain evidence="17 18">NCTC11075</strain>
    </source>
</reference>
<dbReference type="Pfam" id="PF00072">
    <property type="entry name" value="Response_reg"/>
    <property type="match status" value="1"/>
</dbReference>
<dbReference type="InterPro" id="IPR011006">
    <property type="entry name" value="CheY-like_superfamily"/>
</dbReference>
<dbReference type="OMA" id="YMLRPAE"/>
<dbReference type="SUPFAM" id="SSF52172">
    <property type="entry name" value="CheY-like"/>
    <property type="match status" value="1"/>
</dbReference>
<feature type="DNA-binding region" description="OmpR/PhoB-type" evidence="11">
    <location>
        <begin position="134"/>
        <end position="234"/>
    </location>
</feature>
<dbReference type="EMBL" id="LR134204">
    <property type="protein sequence ID" value="VEB92393.1"/>
    <property type="molecule type" value="Genomic_DNA"/>
</dbReference>
<dbReference type="Proteomes" id="UP000282299">
    <property type="component" value="Unassembled WGS sequence"/>
</dbReference>
<evidence type="ECO:0000313" key="16">
    <source>
        <dbReference type="EMBL" id="RSC15667.1"/>
    </source>
</evidence>
<evidence type="ECO:0000256" key="10">
    <source>
        <dbReference type="PROSITE-ProRule" id="PRU00169"/>
    </source>
</evidence>
<evidence type="ECO:0000259" key="12">
    <source>
        <dbReference type="PROSITE" id="PS50110"/>
    </source>
</evidence>
<keyword evidence="7" id="KW-0804">Transcription</keyword>
<evidence type="ECO:0000256" key="11">
    <source>
        <dbReference type="PROSITE-ProRule" id="PRU01091"/>
    </source>
</evidence>
<reference evidence="19" key="2">
    <citation type="submission" date="2018-10" db="EMBL/GenBank/DDBJ databases">
        <title>FDA dAtabase for Regulatory Grade micrObial Sequences (FDA-ARGOS): Supporting development and validation of Infectious Disease Dx tests.</title>
        <authorList>
            <person name="Goldberg B."/>
            <person name="Campos J."/>
            <person name="Tallon L."/>
            <person name="Sadzewicz L."/>
            <person name="Zhao X."/>
            <person name="Vavikolanu K."/>
            <person name="Mehta A."/>
            <person name="Aluvathingal J."/>
            <person name="Nadendla S."/>
            <person name="Geyer C."/>
            <person name="Nandy P."/>
            <person name="Yan Y."/>
            <person name="Sichtig H."/>
        </authorList>
    </citation>
    <scope>NUCLEOTIDE SEQUENCE [LARGE SCALE GENOMIC DNA]</scope>
    <source>
        <strain evidence="19">FDAARGOS_526</strain>
    </source>
</reference>
<proteinExistence type="predicted"/>
<evidence type="ECO:0000313" key="19">
    <source>
        <dbReference type="Proteomes" id="UP000282299"/>
    </source>
</evidence>
<dbReference type="Proteomes" id="UP000270272">
    <property type="component" value="Chromosome"/>
</dbReference>
<sequence>MKPAILVVDDDAAVCALLQDVLNEHVFAVTVCHTGQAALACVETQPEIALVLLDMMLPDTNGLMVLQQVQKIRPTLPVVMLTGLGSESDVVVGLEMGADDYISKPFNPRVVVARMKAVLRRVGVLIAEGGSVQTSGLSFNGWHLDTARCQLHNPQQQAVDLTQGEYSLLLALAQNARRVLSREQLLELTHSDSVEVFDRTIDVLIMRLRRKIEINPHQPTLIKTLRGLGYVFAADVQHHDKAA</sequence>
<dbReference type="AlphaFoldDB" id="A0A078LJR9"/>
<evidence type="ECO:0000259" key="13">
    <source>
        <dbReference type="PROSITE" id="PS51755"/>
    </source>
</evidence>
<feature type="domain" description="Response regulatory" evidence="12">
    <location>
        <begin position="4"/>
        <end position="119"/>
    </location>
</feature>
<evidence type="ECO:0000256" key="8">
    <source>
        <dbReference type="ARBA" id="ARBA00040496"/>
    </source>
</evidence>
<evidence type="ECO:0000313" key="14">
    <source>
        <dbReference type="EMBL" id="CDZ85326.1"/>
    </source>
</evidence>
<evidence type="ECO:0000256" key="7">
    <source>
        <dbReference type="ARBA" id="ARBA00023163"/>
    </source>
</evidence>
<dbReference type="PROSITE" id="PS50110">
    <property type="entry name" value="RESPONSE_REGULATORY"/>
    <property type="match status" value="1"/>
</dbReference>
<dbReference type="InterPro" id="IPR001789">
    <property type="entry name" value="Sig_transdc_resp-reg_receiver"/>
</dbReference>
<keyword evidence="5" id="KW-0805">Transcription regulation</keyword>
<reference evidence="14" key="1">
    <citation type="submission" date="2014-06" db="EMBL/GenBank/DDBJ databases">
        <authorList>
            <person name="Urmite Genomes Urmite Genomes"/>
        </authorList>
    </citation>
    <scope>NUCLEOTIDE SEQUENCE</scope>
</reference>
<dbReference type="InterPro" id="IPR036388">
    <property type="entry name" value="WH-like_DNA-bd_sf"/>
</dbReference>
<evidence type="ECO:0000256" key="4">
    <source>
        <dbReference type="ARBA" id="ARBA00023012"/>
    </source>
</evidence>
<evidence type="ECO:0000256" key="2">
    <source>
        <dbReference type="ARBA" id="ARBA00022490"/>
    </source>
</evidence>
<dbReference type="InterPro" id="IPR001867">
    <property type="entry name" value="OmpR/PhoB-type_DNA-bd"/>
</dbReference>
<dbReference type="Gene3D" id="1.10.10.10">
    <property type="entry name" value="Winged helix-like DNA-binding domain superfamily/Winged helix DNA-binding domain"/>
    <property type="match status" value="1"/>
</dbReference>
<dbReference type="CDD" id="cd00383">
    <property type="entry name" value="trans_reg_C"/>
    <property type="match status" value="1"/>
</dbReference>
<evidence type="ECO:0000313" key="18">
    <source>
        <dbReference type="Proteomes" id="UP000270272"/>
    </source>
</evidence>
<dbReference type="GO" id="GO:0000976">
    <property type="term" value="F:transcription cis-regulatory region binding"/>
    <property type="evidence" value="ECO:0007669"/>
    <property type="project" value="TreeGrafter"/>
</dbReference>
<evidence type="ECO:0000256" key="9">
    <source>
        <dbReference type="ARBA" id="ARBA00041745"/>
    </source>
</evidence>
<comment type="subcellular location">
    <subcellularLocation>
        <location evidence="1">Cytoplasm</location>
    </subcellularLocation>
</comment>
<dbReference type="Proteomes" id="UP000807555">
    <property type="component" value="Unassembled WGS sequence"/>
</dbReference>
<accession>A0A078LJR9</accession>
<dbReference type="PROSITE" id="PS51755">
    <property type="entry name" value="OMPR_PHOB"/>
    <property type="match status" value="1"/>
</dbReference>
<gene>
    <name evidence="14" type="primary">ompR_1</name>
    <name evidence="17" type="synonym">ompR_2</name>
    <name evidence="14" type="ORF">BN1086_03527</name>
    <name evidence="16" type="ORF">EGS84_01275</name>
    <name evidence="15" type="ORF">I5687_16130</name>
    <name evidence="17" type="ORF">NCTC11075_03424</name>
</gene>
<dbReference type="PANTHER" id="PTHR48111:SF4">
    <property type="entry name" value="DNA-BINDING DUAL TRANSCRIPTIONAL REGULATOR OMPR"/>
    <property type="match status" value="1"/>
</dbReference>
<reference evidence="16" key="3">
    <citation type="submission" date="2018-10" db="EMBL/GenBank/DDBJ databases">
        <title>FDA dAtabase for Regulatory Grade micrObial Sequences (FDA-ARGOS): Supporting development and validation of Infectious Disease Dx tests.</title>
        <authorList>
            <person name="Campos J."/>
            <person name="Goldberg B."/>
            <person name="Tallon L.J."/>
            <person name="Sadzewicz L."/>
            <person name="Zhao X."/>
            <person name="Vavikolanu K."/>
            <person name="Mehta A."/>
            <person name="Aluvathingal J."/>
            <person name="Nadendla S."/>
            <person name="Geyer C."/>
            <person name="Nandy P."/>
            <person name="Yan Y."/>
            <person name="Sichtig H."/>
        </authorList>
    </citation>
    <scope>NUCLEOTIDE SEQUENCE</scope>
    <source>
        <strain evidence="16">FDAARGOS_526</strain>
    </source>
</reference>
<protein>
    <recommendedName>
        <fullName evidence="8">DNA-binding dual transcriptional regulator OmpR</fullName>
    </recommendedName>
    <alternativeName>
        <fullName evidence="9">Transcriptional regulatory protein OmpR</fullName>
    </alternativeName>
</protein>
<keyword evidence="6 11" id="KW-0238">DNA-binding</keyword>
<dbReference type="InterPro" id="IPR016032">
    <property type="entry name" value="Sig_transdc_resp-reg_C-effctor"/>
</dbReference>